<keyword evidence="4" id="KW-1185">Reference proteome</keyword>
<dbReference type="STRING" id="1120918.SAMN05216249_11417"/>
<dbReference type="Proteomes" id="UP000198838">
    <property type="component" value="Unassembled WGS sequence"/>
</dbReference>
<dbReference type="PANTHER" id="PTHR36834:SF1">
    <property type="entry name" value="INTEGRAL MEMBRANE PROTEIN"/>
    <property type="match status" value="1"/>
</dbReference>
<reference evidence="3 4" key="1">
    <citation type="submission" date="2016-10" db="EMBL/GenBank/DDBJ databases">
        <authorList>
            <person name="de Groot N.N."/>
        </authorList>
    </citation>
    <scope>NUCLEOTIDE SEQUENCE [LARGE SCALE GENOMIC DNA]</scope>
    <source>
        <strain evidence="3 4">DSM 5522</strain>
    </source>
</reference>
<feature type="transmembrane region" description="Helical" evidence="1">
    <location>
        <begin position="153"/>
        <end position="170"/>
    </location>
</feature>
<dbReference type="InterPro" id="IPR006976">
    <property type="entry name" value="VanZ-like"/>
</dbReference>
<keyword evidence="1" id="KW-0812">Transmembrane</keyword>
<protein>
    <submittedName>
        <fullName evidence="3">VanZ like family protein</fullName>
    </submittedName>
</protein>
<evidence type="ECO:0000256" key="1">
    <source>
        <dbReference type="SAM" id="Phobius"/>
    </source>
</evidence>
<accession>A0A1I0ZAD9</accession>
<dbReference type="Pfam" id="PF04892">
    <property type="entry name" value="VanZ"/>
    <property type="match status" value="1"/>
</dbReference>
<evidence type="ECO:0000313" key="4">
    <source>
        <dbReference type="Proteomes" id="UP000198838"/>
    </source>
</evidence>
<gene>
    <name evidence="3" type="ORF">SAMN05216249_11417</name>
</gene>
<feature type="transmembrane region" description="Helical" evidence="1">
    <location>
        <begin position="191"/>
        <end position="212"/>
    </location>
</feature>
<feature type="transmembrane region" description="Helical" evidence="1">
    <location>
        <begin position="18"/>
        <end position="37"/>
    </location>
</feature>
<keyword evidence="1" id="KW-1133">Transmembrane helix</keyword>
<evidence type="ECO:0000259" key="2">
    <source>
        <dbReference type="Pfam" id="PF04892"/>
    </source>
</evidence>
<dbReference type="OrthoDB" id="9805025at2"/>
<feature type="transmembrane region" description="Helical" evidence="1">
    <location>
        <begin position="49"/>
        <end position="68"/>
    </location>
</feature>
<dbReference type="InterPro" id="IPR053150">
    <property type="entry name" value="Teicoplanin_resist-assoc"/>
</dbReference>
<dbReference type="PANTHER" id="PTHR36834">
    <property type="entry name" value="MEMBRANE PROTEIN-RELATED"/>
    <property type="match status" value="1"/>
</dbReference>
<proteinExistence type="predicted"/>
<feature type="domain" description="VanZ-like" evidence="2">
    <location>
        <begin position="50"/>
        <end position="170"/>
    </location>
</feature>
<name>A0A1I0ZAD9_9FIRM</name>
<dbReference type="RefSeq" id="WP_092873135.1">
    <property type="nucleotide sequence ID" value="NZ_FOJY01000014.1"/>
</dbReference>
<sequence>MELEFYSLLPEFFQYEKIILLLILGGIFGISVISRFFLDNTKWKHLTGFLLLIYWGIIVLNMTIIGRIPSDEPQINMQLFMCFQRAWDYQSALYWYFIIGNIVMFIPVGIILPVFFESKRAYWKVILTGFFLSLAVESSQYFFNVGVFELDDLFNNTVGAGLGYSLFVIFNHIISKDKNNILQSIEEITSFIMWLITVLGLGIATLCGQPVFEYFTMR</sequence>
<evidence type="ECO:0000313" key="3">
    <source>
        <dbReference type="EMBL" id="SFB22729.1"/>
    </source>
</evidence>
<dbReference type="EMBL" id="FOJY01000014">
    <property type="protein sequence ID" value="SFB22729.1"/>
    <property type="molecule type" value="Genomic_DNA"/>
</dbReference>
<organism evidence="3 4">
    <name type="scientific">Acetitomaculum ruminis DSM 5522</name>
    <dbReference type="NCBI Taxonomy" id="1120918"/>
    <lineage>
        <taxon>Bacteria</taxon>
        <taxon>Bacillati</taxon>
        <taxon>Bacillota</taxon>
        <taxon>Clostridia</taxon>
        <taxon>Lachnospirales</taxon>
        <taxon>Lachnospiraceae</taxon>
        <taxon>Acetitomaculum</taxon>
    </lineage>
</organism>
<feature type="transmembrane region" description="Helical" evidence="1">
    <location>
        <begin position="122"/>
        <end position="141"/>
    </location>
</feature>
<feature type="transmembrane region" description="Helical" evidence="1">
    <location>
        <begin position="93"/>
        <end position="115"/>
    </location>
</feature>
<keyword evidence="1" id="KW-0472">Membrane</keyword>
<dbReference type="AlphaFoldDB" id="A0A1I0ZAD9"/>